<comment type="caution">
    <text evidence="5">The sequence shown here is derived from an EMBL/GenBank/DDBJ whole genome shotgun (WGS) entry which is preliminary data.</text>
</comment>
<gene>
    <name evidence="5" type="ORF">CCACVL1_23186</name>
</gene>
<feature type="signal peptide" evidence="4">
    <location>
        <begin position="1"/>
        <end position="32"/>
    </location>
</feature>
<dbReference type="PANTHER" id="PTHR14255:SF1">
    <property type="entry name" value="SULFITE EXPORTER TAUE_SAFE FAMILY PROTEIN 3"/>
    <property type="match status" value="1"/>
</dbReference>
<feature type="chain" id="PRO_5012028770" evidence="4">
    <location>
        <begin position="33"/>
        <end position="274"/>
    </location>
</feature>
<dbReference type="Gramene" id="OMO61892">
    <property type="protein sequence ID" value="OMO61892"/>
    <property type="gene ID" value="CCACVL1_23186"/>
</dbReference>
<reference evidence="5 6" key="1">
    <citation type="submission" date="2013-09" db="EMBL/GenBank/DDBJ databases">
        <title>Corchorus capsularis genome sequencing.</title>
        <authorList>
            <person name="Alam M."/>
            <person name="Haque M.S."/>
            <person name="Islam M.S."/>
            <person name="Emdad E.M."/>
            <person name="Islam M.M."/>
            <person name="Ahmed B."/>
            <person name="Halim A."/>
            <person name="Hossen Q.M.M."/>
            <person name="Hossain M.Z."/>
            <person name="Ahmed R."/>
            <person name="Khan M.M."/>
            <person name="Islam R."/>
            <person name="Rashid M.M."/>
            <person name="Khan S.A."/>
            <person name="Rahman M.S."/>
            <person name="Alam M."/>
        </authorList>
    </citation>
    <scope>NUCLEOTIDE SEQUENCE [LARGE SCALE GENOMIC DNA]</scope>
    <source>
        <strain evidence="6">cv. CVL-1</strain>
        <tissue evidence="5">Whole seedling</tissue>
    </source>
</reference>
<proteinExistence type="inferred from homology"/>
<evidence type="ECO:0000256" key="4">
    <source>
        <dbReference type="SAM" id="SignalP"/>
    </source>
</evidence>
<sequence>MKMARFGVQRSVLRSLMLNFLNFALAFMLVSAERSLKNGESSKESESSNNYFKAISTFLWQSDQSGYQHVWPEAARRLESNGTGNVEVEYKPLPSGPNSEAPKDNTDKQVGTSVKAYFKGVETWKRETVLKQEAAKFLESSDTVTPIMYKTLPCGASNDLTKEIDRREVASATATFGMTFSSSMSVVEYYLLNRFPVPYALYFIVVSIIAALVGQHIVDKLIRLTGRESIIIFVLAFTIFVSTIALGGVGISSMVEKIEHKEYMGFENLCISEG</sequence>
<feature type="transmembrane region" description="Helical" evidence="3">
    <location>
        <begin position="169"/>
        <end position="192"/>
    </location>
</feature>
<keyword evidence="3" id="KW-0812">Transmembrane</keyword>
<feature type="region of interest" description="Disordered" evidence="2">
    <location>
        <begin position="82"/>
        <end position="108"/>
    </location>
</feature>
<dbReference type="Proteomes" id="UP000188268">
    <property type="component" value="Unassembled WGS sequence"/>
</dbReference>
<organism evidence="5 6">
    <name type="scientific">Corchorus capsularis</name>
    <name type="common">Jute</name>
    <dbReference type="NCBI Taxonomy" id="210143"/>
    <lineage>
        <taxon>Eukaryota</taxon>
        <taxon>Viridiplantae</taxon>
        <taxon>Streptophyta</taxon>
        <taxon>Embryophyta</taxon>
        <taxon>Tracheophyta</taxon>
        <taxon>Spermatophyta</taxon>
        <taxon>Magnoliopsida</taxon>
        <taxon>eudicotyledons</taxon>
        <taxon>Gunneridae</taxon>
        <taxon>Pentapetalae</taxon>
        <taxon>rosids</taxon>
        <taxon>malvids</taxon>
        <taxon>Malvales</taxon>
        <taxon>Malvaceae</taxon>
        <taxon>Grewioideae</taxon>
        <taxon>Apeibeae</taxon>
        <taxon>Corchorus</taxon>
    </lineage>
</organism>
<dbReference type="GO" id="GO:0031464">
    <property type="term" value="C:Cul4A-RING E3 ubiquitin ligase complex"/>
    <property type="evidence" value="ECO:0007669"/>
    <property type="project" value="TreeGrafter"/>
</dbReference>
<dbReference type="PANTHER" id="PTHR14255">
    <property type="entry name" value="CEREBLON"/>
    <property type="match status" value="1"/>
</dbReference>
<evidence type="ECO:0000313" key="5">
    <source>
        <dbReference type="EMBL" id="OMO61892.1"/>
    </source>
</evidence>
<accession>A0A1R3GUY1</accession>
<keyword evidence="3" id="KW-0472">Membrane</keyword>
<evidence type="ECO:0000256" key="3">
    <source>
        <dbReference type="SAM" id="Phobius"/>
    </source>
</evidence>
<comment type="similarity">
    <text evidence="1">Belongs to the 4-toluene sulfonate uptake permease (TSUP) (TC 2.A.102) family.</text>
</comment>
<dbReference type="AlphaFoldDB" id="A0A1R3GUY1"/>
<dbReference type="OrthoDB" id="434519at2759"/>
<dbReference type="GO" id="GO:0016567">
    <property type="term" value="P:protein ubiquitination"/>
    <property type="evidence" value="ECO:0007669"/>
    <property type="project" value="TreeGrafter"/>
</dbReference>
<keyword evidence="3" id="KW-1133">Transmembrane helix</keyword>
<evidence type="ECO:0000256" key="1">
    <source>
        <dbReference type="ARBA" id="ARBA00009142"/>
    </source>
</evidence>
<feature type="transmembrane region" description="Helical" evidence="3">
    <location>
        <begin position="199"/>
        <end position="218"/>
    </location>
</feature>
<protein>
    <submittedName>
        <fullName evidence="5">Uncharacterized protein</fullName>
    </submittedName>
</protein>
<keyword evidence="4" id="KW-0732">Signal</keyword>
<feature type="transmembrane region" description="Helical" evidence="3">
    <location>
        <begin position="230"/>
        <end position="251"/>
    </location>
</feature>
<keyword evidence="6" id="KW-1185">Reference proteome</keyword>
<dbReference type="EMBL" id="AWWV01013376">
    <property type="protein sequence ID" value="OMO61892.1"/>
    <property type="molecule type" value="Genomic_DNA"/>
</dbReference>
<name>A0A1R3GUY1_COCAP</name>
<evidence type="ECO:0000256" key="2">
    <source>
        <dbReference type="SAM" id="MobiDB-lite"/>
    </source>
</evidence>
<evidence type="ECO:0000313" key="6">
    <source>
        <dbReference type="Proteomes" id="UP000188268"/>
    </source>
</evidence>